<sequence length="50" mass="5731">MQNLIGTRVNSLIDYLSLKKLQTCQLVSFKIACARHISTVTQSFRHSFEC</sequence>
<dbReference type="EMBL" id="CP093344">
    <property type="protein sequence ID" value="WOG87979.1"/>
    <property type="molecule type" value="Genomic_DNA"/>
</dbReference>
<reference evidence="1" key="1">
    <citation type="journal article" date="2016" name="Nat. Genet.">
        <title>A high-quality carrot genome assembly provides new insights into carotenoid accumulation and asterid genome evolution.</title>
        <authorList>
            <person name="Iorizzo M."/>
            <person name="Ellison S."/>
            <person name="Senalik D."/>
            <person name="Zeng P."/>
            <person name="Satapoomin P."/>
            <person name="Huang J."/>
            <person name="Bowman M."/>
            <person name="Iovene M."/>
            <person name="Sanseverino W."/>
            <person name="Cavagnaro P."/>
            <person name="Yildiz M."/>
            <person name="Macko-Podgorni A."/>
            <person name="Moranska E."/>
            <person name="Grzebelus E."/>
            <person name="Grzebelus D."/>
            <person name="Ashrafi H."/>
            <person name="Zheng Z."/>
            <person name="Cheng S."/>
            <person name="Spooner D."/>
            <person name="Van Deynze A."/>
            <person name="Simon P."/>
        </authorList>
    </citation>
    <scope>NUCLEOTIDE SEQUENCE</scope>
    <source>
        <tissue evidence="1">Leaf</tissue>
    </source>
</reference>
<accession>A0A166DQV4</accession>
<dbReference type="AlphaFoldDB" id="A0A166DQV4"/>
<dbReference type="Proteomes" id="UP000077755">
    <property type="component" value="Chromosome 2"/>
</dbReference>
<organism evidence="1 2">
    <name type="scientific">Daucus carota subsp. sativus</name>
    <name type="common">Carrot</name>
    <dbReference type="NCBI Taxonomy" id="79200"/>
    <lineage>
        <taxon>Eukaryota</taxon>
        <taxon>Viridiplantae</taxon>
        <taxon>Streptophyta</taxon>
        <taxon>Embryophyta</taxon>
        <taxon>Tracheophyta</taxon>
        <taxon>Spermatophyta</taxon>
        <taxon>Magnoliopsida</taxon>
        <taxon>eudicotyledons</taxon>
        <taxon>Gunneridae</taxon>
        <taxon>Pentapetalae</taxon>
        <taxon>asterids</taxon>
        <taxon>campanulids</taxon>
        <taxon>Apiales</taxon>
        <taxon>Apiaceae</taxon>
        <taxon>Apioideae</taxon>
        <taxon>Scandiceae</taxon>
        <taxon>Daucinae</taxon>
        <taxon>Daucus</taxon>
        <taxon>Daucus sect. Daucus</taxon>
    </lineage>
</organism>
<reference evidence="1" key="2">
    <citation type="submission" date="2022-03" db="EMBL/GenBank/DDBJ databases">
        <title>Draft title - Genomic analysis of global carrot germplasm unveils the trajectory of domestication and the origin of high carotenoid orange carrot.</title>
        <authorList>
            <person name="Iorizzo M."/>
            <person name="Ellison S."/>
            <person name="Senalik D."/>
            <person name="Macko-Podgorni A."/>
            <person name="Grzebelus D."/>
            <person name="Bostan H."/>
            <person name="Rolling W."/>
            <person name="Curaba J."/>
            <person name="Simon P."/>
        </authorList>
    </citation>
    <scope>NUCLEOTIDE SEQUENCE</scope>
    <source>
        <tissue evidence="1">Leaf</tissue>
    </source>
</reference>
<keyword evidence="2" id="KW-1185">Reference proteome</keyword>
<proteinExistence type="predicted"/>
<dbReference type="Gramene" id="KZN05559">
    <property type="protein sequence ID" value="KZN05559"/>
    <property type="gene ID" value="DCAR_006396"/>
</dbReference>
<gene>
    <name evidence="1" type="ORF">DCAR_0207212</name>
</gene>
<name>A0A166DQV4_DAUCS</name>
<protein>
    <submittedName>
        <fullName evidence="1">Uncharacterized protein</fullName>
    </submittedName>
</protein>
<evidence type="ECO:0000313" key="2">
    <source>
        <dbReference type="Proteomes" id="UP000077755"/>
    </source>
</evidence>
<evidence type="ECO:0000313" key="1">
    <source>
        <dbReference type="EMBL" id="WOG87979.1"/>
    </source>
</evidence>